<name>A0A1F7JBP0_9BACT</name>
<sequence length="94" mass="11179">MNRQNFFDHITKLAKKHLFDYLLLLTLGIFFLVLLSLSRGERMAQFMILALFIIFYIFWGITHHLLDKSLRPKIVLEYFLIGITILLLLQIILI</sequence>
<evidence type="ECO:0000313" key="3">
    <source>
        <dbReference type="Proteomes" id="UP000177418"/>
    </source>
</evidence>
<dbReference type="Proteomes" id="UP000177418">
    <property type="component" value="Unassembled WGS sequence"/>
</dbReference>
<organism evidence="2 3">
    <name type="scientific">Candidatus Roizmanbacteria bacterium RIFCSPLOWO2_02_FULL_36_11</name>
    <dbReference type="NCBI Taxonomy" id="1802071"/>
    <lineage>
        <taxon>Bacteria</taxon>
        <taxon>Candidatus Roizmaniibacteriota</taxon>
    </lineage>
</organism>
<keyword evidence="1" id="KW-0472">Membrane</keyword>
<keyword evidence="1" id="KW-1133">Transmembrane helix</keyword>
<evidence type="ECO:0000313" key="2">
    <source>
        <dbReference type="EMBL" id="OGK52995.1"/>
    </source>
</evidence>
<comment type="caution">
    <text evidence="2">The sequence shown here is derived from an EMBL/GenBank/DDBJ whole genome shotgun (WGS) entry which is preliminary data.</text>
</comment>
<evidence type="ECO:0000256" key="1">
    <source>
        <dbReference type="SAM" id="Phobius"/>
    </source>
</evidence>
<feature type="transmembrane region" description="Helical" evidence="1">
    <location>
        <begin position="21"/>
        <end position="37"/>
    </location>
</feature>
<protein>
    <submittedName>
        <fullName evidence="2">Uncharacterized protein</fullName>
    </submittedName>
</protein>
<accession>A0A1F7JBP0</accession>
<reference evidence="2 3" key="1">
    <citation type="journal article" date="2016" name="Nat. Commun.">
        <title>Thousands of microbial genomes shed light on interconnected biogeochemical processes in an aquifer system.</title>
        <authorList>
            <person name="Anantharaman K."/>
            <person name="Brown C.T."/>
            <person name="Hug L.A."/>
            <person name="Sharon I."/>
            <person name="Castelle C.J."/>
            <person name="Probst A.J."/>
            <person name="Thomas B.C."/>
            <person name="Singh A."/>
            <person name="Wilkins M.J."/>
            <person name="Karaoz U."/>
            <person name="Brodie E.L."/>
            <person name="Williams K.H."/>
            <person name="Hubbard S.S."/>
            <person name="Banfield J.F."/>
        </authorList>
    </citation>
    <scope>NUCLEOTIDE SEQUENCE [LARGE SCALE GENOMIC DNA]</scope>
</reference>
<keyword evidence="1" id="KW-0812">Transmembrane</keyword>
<feature type="transmembrane region" description="Helical" evidence="1">
    <location>
        <begin position="74"/>
        <end position="93"/>
    </location>
</feature>
<dbReference type="AlphaFoldDB" id="A0A1F7JBP0"/>
<gene>
    <name evidence="2" type="ORF">A3H78_02165</name>
</gene>
<proteinExistence type="predicted"/>
<feature type="transmembrane region" description="Helical" evidence="1">
    <location>
        <begin position="43"/>
        <end position="62"/>
    </location>
</feature>
<dbReference type="EMBL" id="MGAV01000026">
    <property type="protein sequence ID" value="OGK52995.1"/>
    <property type="molecule type" value="Genomic_DNA"/>
</dbReference>